<dbReference type="SUPFAM" id="SSF46689">
    <property type="entry name" value="Homeodomain-like"/>
    <property type="match status" value="2"/>
</dbReference>
<dbReference type="PATRIC" id="fig|631454.5.peg.2323"/>
<comment type="caution">
    <text evidence="5">The sequence shown here is derived from an EMBL/GenBank/DDBJ whole genome shotgun (WGS) entry which is preliminary data.</text>
</comment>
<dbReference type="InterPro" id="IPR018060">
    <property type="entry name" value="HTH_AraC"/>
</dbReference>
<dbReference type="InterPro" id="IPR018062">
    <property type="entry name" value="HTH_AraC-typ_CS"/>
</dbReference>
<protein>
    <submittedName>
        <fullName evidence="5">Transcriptional regulator, AraC family</fullName>
    </submittedName>
</protein>
<dbReference type="GO" id="GO:0043565">
    <property type="term" value="F:sequence-specific DNA binding"/>
    <property type="evidence" value="ECO:0007669"/>
    <property type="project" value="InterPro"/>
</dbReference>
<keyword evidence="2" id="KW-0238">DNA-binding</keyword>
<dbReference type="PROSITE" id="PS00041">
    <property type="entry name" value="HTH_ARAC_FAMILY_1"/>
    <property type="match status" value="1"/>
</dbReference>
<keyword evidence="6" id="KW-1185">Reference proteome</keyword>
<evidence type="ECO:0000313" key="5">
    <source>
        <dbReference type="EMBL" id="ESR24521.1"/>
    </source>
</evidence>
<dbReference type="PROSITE" id="PS01124">
    <property type="entry name" value="HTH_ARAC_FAMILY_2"/>
    <property type="match status" value="1"/>
</dbReference>
<dbReference type="Pfam" id="PF12833">
    <property type="entry name" value="HTH_18"/>
    <property type="match status" value="1"/>
</dbReference>
<proteinExistence type="predicted"/>
<evidence type="ECO:0000256" key="2">
    <source>
        <dbReference type="ARBA" id="ARBA00023125"/>
    </source>
</evidence>
<name>V4REG0_9HYPH</name>
<evidence type="ECO:0000256" key="1">
    <source>
        <dbReference type="ARBA" id="ARBA00023015"/>
    </source>
</evidence>
<dbReference type="RefSeq" id="WP_023432484.1">
    <property type="nucleotide sequence ID" value="NZ_AWXZ01000031.1"/>
</dbReference>
<dbReference type="AlphaFoldDB" id="V4REG0"/>
<keyword evidence="3" id="KW-0804">Transcription</keyword>
<dbReference type="PANTHER" id="PTHR46796:SF14">
    <property type="entry name" value="TRANSCRIPTIONAL REGULATORY PROTEIN"/>
    <property type="match status" value="1"/>
</dbReference>
<dbReference type="eggNOG" id="COG2207">
    <property type="taxonomic scope" value="Bacteria"/>
</dbReference>
<reference evidence="5 6" key="1">
    <citation type="journal article" date="2014" name="Genome Announc.">
        <title>Draft Genome Sequence of Lutibaculum baratangense Strain AMV1T, Isolated from a Mud Volcano in Andamans, India.</title>
        <authorList>
            <person name="Singh A."/>
            <person name="Sreenivas A."/>
            <person name="Sathyanarayana Reddy G."/>
            <person name="Pinnaka A.K."/>
            <person name="Shivaji S."/>
        </authorList>
    </citation>
    <scope>NUCLEOTIDE SEQUENCE [LARGE SCALE GENOMIC DNA]</scope>
    <source>
        <strain evidence="5 6">AMV1</strain>
    </source>
</reference>
<dbReference type="EMBL" id="AWXZ01000031">
    <property type="protein sequence ID" value="ESR24521.1"/>
    <property type="molecule type" value="Genomic_DNA"/>
</dbReference>
<dbReference type="Proteomes" id="UP000017819">
    <property type="component" value="Unassembled WGS sequence"/>
</dbReference>
<evidence type="ECO:0000259" key="4">
    <source>
        <dbReference type="PROSITE" id="PS01124"/>
    </source>
</evidence>
<evidence type="ECO:0000256" key="3">
    <source>
        <dbReference type="ARBA" id="ARBA00023163"/>
    </source>
</evidence>
<dbReference type="OrthoDB" id="9806208at2"/>
<organism evidence="5 6">
    <name type="scientific">Lutibaculum baratangense AMV1</name>
    <dbReference type="NCBI Taxonomy" id="631454"/>
    <lineage>
        <taxon>Bacteria</taxon>
        <taxon>Pseudomonadati</taxon>
        <taxon>Pseudomonadota</taxon>
        <taxon>Alphaproteobacteria</taxon>
        <taxon>Hyphomicrobiales</taxon>
        <taxon>Tepidamorphaceae</taxon>
        <taxon>Lutibaculum</taxon>
    </lineage>
</organism>
<evidence type="ECO:0000313" key="6">
    <source>
        <dbReference type="Proteomes" id="UP000017819"/>
    </source>
</evidence>
<dbReference type="STRING" id="631454.N177_2355"/>
<dbReference type="PANTHER" id="PTHR46796">
    <property type="entry name" value="HTH-TYPE TRANSCRIPTIONAL ACTIVATOR RHAS-RELATED"/>
    <property type="match status" value="1"/>
</dbReference>
<dbReference type="Gene3D" id="1.10.10.60">
    <property type="entry name" value="Homeodomain-like"/>
    <property type="match status" value="2"/>
</dbReference>
<keyword evidence="1" id="KW-0805">Transcription regulation</keyword>
<gene>
    <name evidence="5" type="ORF">N177_2355</name>
</gene>
<dbReference type="InterPro" id="IPR050204">
    <property type="entry name" value="AraC_XylS_family_regulators"/>
</dbReference>
<dbReference type="GO" id="GO:0003700">
    <property type="term" value="F:DNA-binding transcription factor activity"/>
    <property type="evidence" value="ECO:0007669"/>
    <property type="project" value="InterPro"/>
</dbReference>
<accession>V4REG0</accession>
<dbReference type="SMART" id="SM00342">
    <property type="entry name" value="HTH_ARAC"/>
    <property type="match status" value="1"/>
</dbReference>
<feature type="domain" description="HTH araC/xylS-type" evidence="4">
    <location>
        <begin position="195"/>
        <end position="293"/>
    </location>
</feature>
<dbReference type="InterPro" id="IPR009057">
    <property type="entry name" value="Homeodomain-like_sf"/>
</dbReference>
<sequence>MSFCHSMTCRTPGITATAPVRWRQLDGAMGVFWEARGEKGAEGYYLSPDPRIVFFFNDVSRHIRMSSEDGAIERRGRPMTRAVYVPAGMPMWTRFAAEHEFSHLDVHVHRDFLLGAIAPHLGRSAALAVLKRPVELQDVAAIEVLASLLAGEVTSPTKHPLYAQGLVTTMAAGLLDMGRSGREAGGAGLSGPEMAALASHLEEQGTRRVTTSEMAGVLGLSETSFAQLFKATTGESPLQWQLRRRVERAQDLLAKTDLSIAEISAQLGFFDQPHLTRVFRQCAGTTPAAWRRAAERSGARQAGATPRGGR</sequence>